<protein>
    <submittedName>
        <fullName evidence="1">Uncharacterized protein</fullName>
    </submittedName>
</protein>
<name>A0A803NPB0_CANSA</name>
<dbReference type="AlphaFoldDB" id="A0A803NPB0"/>
<dbReference type="EnsemblPlants" id="evm.model.01.471">
    <property type="protein sequence ID" value="cds.evm.model.01.471"/>
    <property type="gene ID" value="evm.TU.01.471"/>
</dbReference>
<reference evidence="1" key="1">
    <citation type="submission" date="2018-11" db="EMBL/GenBank/DDBJ databases">
        <authorList>
            <person name="Grassa J C."/>
        </authorList>
    </citation>
    <scope>NUCLEOTIDE SEQUENCE [LARGE SCALE GENOMIC DNA]</scope>
</reference>
<reference evidence="1" key="2">
    <citation type="submission" date="2021-03" db="UniProtKB">
        <authorList>
            <consortium name="EnsemblPlants"/>
        </authorList>
    </citation>
    <scope>IDENTIFICATION</scope>
</reference>
<proteinExistence type="predicted"/>
<dbReference type="Proteomes" id="UP000596661">
    <property type="component" value="Chromosome 1"/>
</dbReference>
<evidence type="ECO:0000313" key="1">
    <source>
        <dbReference type="EnsemblPlants" id="cds.evm.model.01.471"/>
    </source>
</evidence>
<dbReference type="PANTHER" id="PTHR48475">
    <property type="entry name" value="RIBONUCLEASE H"/>
    <property type="match status" value="1"/>
</dbReference>
<dbReference type="OMA" id="SKNEAKC"/>
<organism evidence="1 2">
    <name type="scientific">Cannabis sativa</name>
    <name type="common">Hemp</name>
    <name type="synonym">Marijuana</name>
    <dbReference type="NCBI Taxonomy" id="3483"/>
    <lineage>
        <taxon>Eukaryota</taxon>
        <taxon>Viridiplantae</taxon>
        <taxon>Streptophyta</taxon>
        <taxon>Embryophyta</taxon>
        <taxon>Tracheophyta</taxon>
        <taxon>Spermatophyta</taxon>
        <taxon>Magnoliopsida</taxon>
        <taxon>eudicotyledons</taxon>
        <taxon>Gunneridae</taxon>
        <taxon>Pentapetalae</taxon>
        <taxon>rosids</taxon>
        <taxon>fabids</taxon>
        <taxon>Rosales</taxon>
        <taxon>Cannabaceae</taxon>
        <taxon>Cannabis</taxon>
    </lineage>
</organism>
<sequence length="189" mass="21587">MKPYFHVHAIVVLTNNPLRQVLHKPETSGHLLKWLIELCQFDITYTSKVLINGQAMADFMVEFTYYPNERDQEQEIDGESEENGEGEATWELHVDRSWNDNRVGAGVVMIALGGTKMYCAIMFNFKASKNEAKCKAILPIEMKLNSFCLKNFNEEANGKTMAENLDLMEERKDVAQMRLVVSTKCSTIL</sequence>
<keyword evidence="2" id="KW-1185">Reference proteome</keyword>
<dbReference type="Gramene" id="evm.model.01.471">
    <property type="protein sequence ID" value="cds.evm.model.01.471"/>
    <property type="gene ID" value="evm.TU.01.471"/>
</dbReference>
<accession>A0A803NPB0</accession>
<dbReference type="PANTHER" id="PTHR48475:SF2">
    <property type="entry name" value="RIBONUCLEASE H"/>
    <property type="match status" value="1"/>
</dbReference>
<dbReference type="EMBL" id="UZAU01000016">
    <property type="status" value="NOT_ANNOTATED_CDS"/>
    <property type="molecule type" value="Genomic_DNA"/>
</dbReference>
<evidence type="ECO:0000313" key="2">
    <source>
        <dbReference type="Proteomes" id="UP000596661"/>
    </source>
</evidence>